<dbReference type="PANTHER" id="PTHR13710">
    <property type="entry name" value="DNA HELICASE RECQ FAMILY MEMBER"/>
    <property type="match status" value="1"/>
</dbReference>
<dbReference type="GO" id="GO:0009378">
    <property type="term" value="F:four-way junction helicase activity"/>
    <property type="evidence" value="ECO:0007669"/>
    <property type="project" value="TreeGrafter"/>
</dbReference>
<dbReference type="Gene3D" id="3.40.50.300">
    <property type="entry name" value="P-loop containing nucleotide triphosphate hydrolases"/>
    <property type="match status" value="2"/>
</dbReference>
<dbReference type="SMART" id="SM00487">
    <property type="entry name" value="DEXDc"/>
    <property type="match status" value="1"/>
</dbReference>
<protein>
    <recommendedName>
        <fullName evidence="9">DNA 3'-5' helicase</fullName>
        <ecNumber evidence="9">5.6.2.4</ecNumber>
    </recommendedName>
</protein>
<dbReference type="GO" id="GO:0000724">
    <property type="term" value="P:double-strand break repair via homologous recombination"/>
    <property type="evidence" value="ECO:0007669"/>
    <property type="project" value="TreeGrafter"/>
</dbReference>
<dbReference type="GO" id="GO:0016787">
    <property type="term" value="F:hydrolase activity"/>
    <property type="evidence" value="ECO:0007669"/>
    <property type="project" value="UniProtKB-KW"/>
</dbReference>
<evidence type="ECO:0000256" key="4">
    <source>
        <dbReference type="ARBA" id="ARBA00022806"/>
    </source>
</evidence>
<dbReference type="GO" id="GO:0005694">
    <property type="term" value="C:chromosome"/>
    <property type="evidence" value="ECO:0007669"/>
    <property type="project" value="TreeGrafter"/>
</dbReference>
<dbReference type="GO" id="GO:0003677">
    <property type="term" value="F:DNA binding"/>
    <property type="evidence" value="ECO:0007669"/>
    <property type="project" value="UniProtKB-KW"/>
</dbReference>
<dbReference type="GO" id="GO:0005737">
    <property type="term" value="C:cytoplasm"/>
    <property type="evidence" value="ECO:0007669"/>
    <property type="project" value="TreeGrafter"/>
</dbReference>
<evidence type="ECO:0000256" key="8">
    <source>
        <dbReference type="ARBA" id="ARBA00034617"/>
    </source>
</evidence>
<dbReference type="InterPro" id="IPR004589">
    <property type="entry name" value="DNA_helicase_ATP-dep_RecQ"/>
</dbReference>
<evidence type="ECO:0000256" key="9">
    <source>
        <dbReference type="ARBA" id="ARBA00034808"/>
    </source>
</evidence>
<proteinExistence type="inferred from homology"/>
<dbReference type="AlphaFoldDB" id="A0A0D7BK89"/>
<dbReference type="InterPro" id="IPR014001">
    <property type="entry name" value="Helicase_ATP-bd"/>
</dbReference>
<feature type="domain" description="Helicase C-terminal" evidence="11">
    <location>
        <begin position="266"/>
        <end position="388"/>
    </location>
</feature>
<keyword evidence="5" id="KW-0067">ATP-binding</keyword>
<organism evidence="12 13">
    <name type="scientific">Cylindrobasidium torrendii FP15055 ss-10</name>
    <dbReference type="NCBI Taxonomy" id="1314674"/>
    <lineage>
        <taxon>Eukaryota</taxon>
        <taxon>Fungi</taxon>
        <taxon>Dikarya</taxon>
        <taxon>Basidiomycota</taxon>
        <taxon>Agaricomycotina</taxon>
        <taxon>Agaricomycetes</taxon>
        <taxon>Agaricomycetidae</taxon>
        <taxon>Agaricales</taxon>
        <taxon>Marasmiineae</taxon>
        <taxon>Physalacriaceae</taxon>
        <taxon>Cylindrobasidium</taxon>
    </lineage>
</organism>
<evidence type="ECO:0000256" key="2">
    <source>
        <dbReference type="ARBA" id="ARBA00022741"/>
    </source>
</evidence>
<evidence type="ECO:0000259" key="10">
    <source>
        <dbReference type="PROSITE" id="PS51192"/>
    </source>
</evidence>
<dbReference type="InterPro" id="IPR001650">
    <property type="entry name" value="Helicase_C-like"/>
</dbReference>
<dbReference type="EMBL" id="KN880474">
    <property type="protein sequence ID" value="KIY70026.1"/>
    <property type="molecule type" value="Genomic_DNA"/>
</dbReference>
<evidence type="ECO:0000256" key="3">
    <source>
        <dbReference type="ARBA" id="ARBA00022801"/>
    </source>
</evidence>
<evidence type="ECO:0000256" key="1">
    <source>
        <dbReference type="ARBA" id="ARBA00005446"/>
    </source>
</evidence>
<keyword evidence="2" id="KW-0547">Nucleotide-binding</keyword>
<dbReference type="SMART" id="SM00490">
    <property type="entry name" value="HELICc"/>
    <property type="match status" value="1"/>
</dbReference>
<dbReference type="PROSITE" id="PS51192">
    <property type="entry name" value="HELICASE_ATP_BIND_1"/>
    <property type="match status" value="1"/>
</dbReference>
<dbReference type="PROSITE" id="PS51194">
    <property type="entry name" value="HELICASE_CTER"/>
    <property type="match status" value="1"/>
</dbReference>
<dbReference type="STRING" id="1314674.A0A0D7BK89"/>
<dbReference type="Pfam" id="PF00270">
    <property type="entry name" value="DEAD"/>
    <property type="match status" value="1"/>
</dbReference>
<accession>A0A0D7BK89</accession>
<evidence type="ECO:0000313" key="13">
    <source>
        <dbReference type="Proteomes" id="UP000054007"/>
    </source>
</evidence>
<dbReference type="Pfam" id="PF00271">
    <property type="entry name" value="Helicase_C"/>
    <property type="match status" value="1"/>
</dbReference>
<evidence type="ECO:0000259" key="11">
    <source>
        <dbReference type="PROSITE" id="PS51194"/>
    </source>
</evidence>
<keyword evidence="3" id="KW-0378">Hydrolase</keyword>
<evidence type="ECO:0000256" key="6">
    <source>
        <dbReference type="ARBA" id="ARBA00023125"/>
    </source>
</evidence>
<dbReference type="GO" id="GO:0043138">
    <property type="term" value="F:3'-5' DNA helicase activity"/>
    <property type="evidence" value="ECO:0007669"/>
    <property type="project" value="UniProtKB-EC"/>
</dbReference>
<dbReference type="InterPro" id="IPR011545">
    <property type="entry name" value="DEAD/DEAH_box_helicase_dom"/>
</dbReference>
<evidence type="ECO:0000313" key="12">
    <source>
        <dbReference type="EMBL" id="KIY70026.1"/>
    </source>
</evidence>
<dbReference type="EC" id="5.6.2.4" evidence="9"/>
<dbReference type="SUPFAM" id="SSF52540">
    <property type="entry name" value="P-loop containing nucleoside triphosphate hydrolases"/>
    <property type="match status" value="1"/>
</dbReference>
<sequence length="388" mass="43275">MKELRAALNANIAETEAEIVACSSQLLEFDTSVSQDTNPYEDEIQTARRQFGLDKFRPMQYAAITTALLGRDMLILMPTGSGKSLTFQLPAACASSGLTVVVTPLLALMSNQTTALRQKGIRVVSTDEIAISPQTFERTLRRAFLQPVILYSTPEKLVGHDRMNHLLDKLHAKGRLTRFAVDEAHCLQWGDWRPALDARFGEHIRRRFPGVPLTALTATANSAQIADIERTLQLHKHLTFRLPSNRANLAYRVVSKPKKADAMQQLCDEFILPLHNGHTGIIYCAYKHTTTEVTAYLVRRGISARHFNGDLSSNERTDTLEAWMSGKFKVVVATNAFGMGIDKRDAVRFVVHFELPRDMTGYIQETGRAGRDGLPADCLFSASYTLSH</sequence>
<comment type="similarity">
    <text evidence="1">Belongs to the helicase family. RecQ subfamily.</text>
</comment>
<dbReference type="NCBIfam" id="TIGR00614">
    <property type="entry name" value="recQ_fam"/>
    <property type="match status" value="1"/>
</dbReference>
<dbReference type="GO" id="GO:0005524">
    <property type="term" value="F:ATP binding"/>
    <property type="evidence" value="ECO:0007669"/>
    <property type="project" value="UniProtKB-KW"/>
</dbReference>
<dbReference type="CDD" id="cd17920">
    <property type="entry name" value="DEXHc_RecQ"/>
    <property type="match status" value="1"/>
</dbReference>
<keyword evidence="6" id="KW-0238">DNA-binding</keyword>
<keyword evidence="7" id="KW-0413">Isomerase</keyword>
<evidence type="ECO:0000256" key="5">
    <source>
        <dbReference type="ARBA" id="ARBA00022840"/>
    </source>
</evidence>
<comment type="catalytic activity">
    <reaction evidence="8">
        <text>Couples ATP hydrolysis with the unwinding of duplex DNA by translocating in the 3'-5' direction.</text>
        <dbReference type="EC" id="5.6.2.4"/>
    </reaction>
</comment>
<keyword evidence="4 12" id="KW-0347">Helicase</keyword>
<feature type="domain" description="Helicase ATP-binding" evidence="10">
    <location>
        <begin position="64"/>
        <end position="238"/>
    </location>
</feature>
<dbReference type="InterPro" id="IPR027417">
    <property type="entry name" value="P-loop_NTPase"/>
</dbReference>
<dbReference type="PANTHER" id="PTHR13710:SF105">
    <property type="entry name" value="ATP-DEPENDENT DNA HELICASE Q1"/>
    <property type="match status" value="1"/>
</dbReference>
<dbReference type="Proteomes" id="UP000054007">
    <property type="component" value="Unassembled WGS sequence"/>
</dbReference>
<name>A0A0D7BK89_9AGAR</name>
<keyword evidence="13" id="KW-1185">Reference proteome</keyword>
<dbReference type="OrthoDB" id="10261556at2759"/>
<gene>
    <name evidence="12" type="ORF">CYLTODRAFT_348383</name>
</gene>
<reference evidence="12 13" key="1">
    <citation type="journal article" date="2015" name="Fungal Genet. Biol.">
        <title>Evolution of novel wood decay mechanisms in Agaricales revealed by the genome sequences of Fistulina hepatica and Cylindrobasidium torrendii.</title>
        <authorList>
            <person name="Floudas D."/>
            <person name="Held B.W."/>
            <person name="Riley R."/>
            <person name="Nagy L.G."/>
            <person name="Koehler G."/>
            <person name="Ransdell A.S."/>
            <person name="Younus H."/>
            <person name="Chow J."/>
            <person name="Chiniquy J."/>
            <person name="Lipzen A."/>
            <person name="Tritt A."/>
            <person name="Sun H."/>
            <person name="Haridas S."/>
            <person name="LaButti K."/>
            <person name="Ohm R.A."/>
            <person name="Kues U."/>
            <person name="Blanchette R.A."/>
            <person name="Grigoriev I.V."/>
            <person name="Minto R.E."/>
            <person name="Hibbett D.S."/>
        </authorList>
    </citation>
    <scope>NUCLEOTIDE SEQUENCE [LARGE SCALE GENOMIC DNA]</scope>
    <source>
        <strain evidence="12 13">FP15055 ss-10</strain>
    </source>
</reference>
<evidence type="ECO:0000256" key="7">
    <source>
        <dbReference type="ARBA" id="ARBA00023235"/>
    </source>
</evidence>